<proteinExistence type="inferred from homology"/>
<organism evidence="5 6">
    <name type="scientific">Galemys pyrenaicus</name>
    <name type="common">Iberian desman</name>
    <name type="synonym">Pyrenean desman</name>
    <dbReference type="NCBI Taxonomy" id="202257"/>
    <lineage>
        <taxon>Eukaryota</taxon>
        <taxon>Metazoa</taxon>
        <taxon>Chordata</taxon>
        <taxon>Craniata</taxon>
        <taxon>Vertebrata</taxon>
        <taxon>Euteleostomi</taxon>
        <taxon>Mammalia</taxon>
        <taxon>Eutheria</taxon>
        <taxon>Laurasiatheria</taxon>
        <taxon>Eulipotyphla</taxon>
        <taxon>Talpidae</taxon>
        <taxon>Galemys</taxon>
    </lineage>
</organism>
<evidence type="ECO:0000313" key="6">
    <source>
        <dbReference type="Proteomes" id="UP000700334"/>
    </source>
</evidence>
<feature type="non-terminal residue" evidence="5">
    <location>
        <position position="462"/>
    </location>
</feature>
<protein>
    <recommendedName>
        <fullName evidence="2">Sister chromatid cohesion protein DCC1</fullName>
    </recommendedName>
</protein>
<evidence type="ECO:0000313" key="5">
    <source>
        <dbReference type="EMBL" id="KAG8515537.1"/>
    </source>
</evidence>
<keyword evidence="6" id="KW-1185">Reference proteome</keyword>
<dbReference type="PANTHER" id="PTHR13395">
    <property type="entry name" value="SISTER CHROMATID COHESION PROTEIN DCC1-RELATED"/>
    <property type="match status" value="1"/>
</dbReference>
<gene>
    <name evidence="5" type="ORF">J0S82_019314</name>
</gene>
<dbReference type="Pfam" id="PF09724">
    <property type="entry name" value="Dcc1"/>
    <property type="match status" value="1"/>
</dbReference>
<accession>A0A8J6AAR3</accession>
<dbReference type="Proteomes" id="UP000700334">
    <property type="component" value="Unassembled WGS sequence"/>
</dbReference>
<dbReference type="GO" id="GO:0031390">
    <property type="term" value="C:Ctf18 RFC-like complex"/>
    <property type="evidence" value="ECO:0007669"/>
    <property type="project" value="InterPro"/>
</dbReference>
<dbReference type="GO" id="GO:0006260">
    <property type="term" value="P:DNA replication"/>
    <property type="evidence" value="ECO:0007669"/>
    <property type="project" value="UniProtKB-KW"/>
</dbReference>
<evidence type="ECO:0000256" key="3">
    <source>
        <dbReference type="ARBA" id="ARBA00022705"/>
    </source>
</evidence>
<reference evidence="5" key="1">
    <citation type="journal article" date="2021" name="Evol. Appl.">
        <title>The genome of the Pyrenean desman and the effects of bottlenecks and inbreeding on the genomic landscape of an endangered species.</title>
        <authorList>
            <person name="Escoda L."/>
            <person name="Castresana J."/>
        </authorList>
    </citation>
    <scope>NUCLEOTIDE SEQUENCE</scope>
    <source>
        <strain evidence="5">IBE-C5619</strain>
    </source>
</reference>
<feature type="region of interest" description="Disordered" evidence="4">
    <location>
        <begin position="1"/>
        <end position="36"/>
    </location>
</feature>
<dbReference type="PANTHER" id="PTHR13395:SF6">
    <property type="entry name" value="SISTER CHROMATID COHESION PROTEIN DCC1"/>
    <property type="match status" value="1"/>
</dbReference>
<dbReference type="GO" id="GO:0000775">
    <property type="term" value="C:chromosome, centromeric region"/>
    <property type="evidence" value="ECO:0007669"/>
    <property type="project" value="TreeGrafter"/>
</dbReference>
<feature type="non-terminal residue" evidence="5">
    <location>
        <position position="1"/>
    </location>
</feature>
<keyword evidence="3" id="KW-0235">DNA replication</keyword>
<evidence type="ECO:0000256" key="1">
    <source>
        <dbReference type="ARBA" id="ARBA00007017"/>
    </source>
</evidence>
<dbReference type="EMBL" id="JAGFMF010011709">
    <property type="protein sequence ID" value="KAG8515537.1"/>
    <property type="molecule type" value="Genomic_DNA"/>
</dbReference>
<comment type="caution">
    <text evidence="5">The sequence shown here is derived from an EMBL/GenBank/DDBJ whole genome shotgun (WGS) entry which is preliminary data.</text>
</comment>
<evidence type="ECO:0000256" key="2">
    <source>
        <dbReference type="ARBA" id="ARBA00017682"/>
    </source>
</evidence>
<name>A0A8J6AAR3_GALPY</name>
<sequence>AERTRRVSSCRNSRPGPGFARALRPGHAPQPIGAPGAASRCRVSFAVPAALRPRPSRPVGGPRPGAAMRRTREEVDATLEIAKLNADELLPAVHCLGFGPRASGAAAGDFCLLELEPALCQQLEAGHSLVIRGHKDEQAVVCSKDKTYDLKIADTSNMLLFIPGCKTPDQLKMEETQGNIIHTEIFGFSNNYWELRRCRPKLKKLRRLLMEKPYEGTDSQKEKDSNGSKYTTEDLLDQIQASEEEIMTHLQVLNACEIGGYWRILEFDYEMKLLNHVTQLVDSESWSFDKVPLNVCLQELGPLEPEEMIEHCLKSYGKKYMEEGEVYFELNADKICRATAQMLLQNAVKFNLAEFQEVWQQSVPEGMITKLDQLKVIATVIVTMTQQGLALVDRQSRPEIIFLLKVDDLPEDNQERFNSLFSIREKWTEEDIAPYIQDLCGEKQTIGALLTKYSRSSMQNGI</sequence>
<dbReference type="InterPro" id="IPR019128">
    <property type="entry name" value="Dcc1"/>
</dbReference>
<comment type="similarity">
    <text evidence="1">Belongs to the DCC1 family.</text>
</comment>
<dbReference type="OrthoDB" id="5199543at2759"/>
<dbReference type="GO" id="GO:0034088">
    <property type="term" value="P:maintenance of mitotic sister chromatid cohesion"/>
    <property type="evidence" value="ECO:0007669"/>
    <property type="project" value="TreeGrafter"/>
</dbReference>
<evidence type="ECO:0000256" key="4">
    <source>
        <dbReference type="SAM" id="MobiDB-lite"/>
    </source>
</evidence>
<dbReference type="AlphaFoldDB" id="A0A8J6AAR3"/>
<dbReference type="GO" id="GO:0000785">
    <property type="term" value="C:chromatin"/>
    <property type="evidence" value="ECO:0007669"/>
    <property type="project" value="TreeGrafter"/>
</dbReference>